<dbReference type="PANTHER" id="PTHR10332">
    <property type="entry name" value="EQUILIBRATIVE NUCLEOSIDE TRANSPORTER"/>
    <property type="match status" value="1"/>
</dbReference>
<evidence type="ECO:0000256" key="8">
    <source>
        <dbReference type="SAM" id="Phobius"/>
    </source>
</evidence>
<evidence type="ECO:0000256" key="5">
    <source>
        <dbReference type="ARBA" id="ARBA00022989"/>
    </source>
</evidence>
<gene>
    <name evidence="9" type="ORF">WJX73_008743</name>
</gene>
<dbReference type="Pfam" id="PF01733">
    <property type="entry name" value="Nucleoside_tran"/>
    <property type="match status" value="1"/>
</dbReference>
<feature type="compositionally biased region" description="Low complexity" evidence="7">
    <location>
        <begin position="246"/>
        <end position="255"/>
    </location>
</feature>
<protein>
    <recommendedName>
        <fullName evidence="11">Equilibrative nucleoside transporter 1</fullName>
    </recommendedName>
</protein>
<evidence type="ECO:0000256" key="1">
    <source>
        <dbReference type="ARBA" id="ARBA00004141"/>
    </source>
</evidence>
<evidence type="ECO:0000256" key="7">
    <source>
        <dbReference type="SAM" id="MobiDB-lite"/>
    </source>
</evidence>
<comment type="subcellular location">
    <subcellularLocation>
        <location evidence="1">Membrane</location>
        <topology evidence="1">Multi-pass membrane protein</topology>
    </subcellularLocation>
</comment>
<feature type="region of interest" description="Disordered" evidence="7">
    <location>
        <begin position="228"/>
        <end position="424"/>
    </location>
</feature>
<keyword evidence="4 8" id="KW-0812">Transmembrane</keyword>
<feature type="transmembrane region" description="Helical" evidence="8">
    <location>
        <begin position="569"/>
        <end position="590"/>
    </location>
</feature>
<dbReference type="PANTHER" id="PTHR10332:SF10">
    <property type="entry name" value="EQUILIBRATIVE NUCLEOSIDE TRANSPORTER 4"/>
    <property type="match status" value="1"/>
</dbReference>
<reference evidence="9 10" key="1">
    <citation type="journal article" date="2024" name="Nat. Commun.">
        <title>Phylogenomics reveals the evolutionary origins of lichenization in chlorophyte algae.</title>
        <authorList>
            <person name="Puginier C."/>
            <person name="Libourel C."/>
            <person name="Otte J."/>
            <person name="Skaloud P."/>
            <person name="Haon M."/>
            <person name="Grisel S."/>
            <person name="Petersen M."/>
            <person name="Berrin J.G."/>
            <person name="Delaux P.M."/>
            <person name="Dal Grande F."/>
            <person name="Keller J."/>
        </authorList>
    </citation>
    <scope>NUCLEOTIDE SEQUENCE [LARGE SCALE GENOMIC DNA]</scope>
    <source>
        <strain evidence="9 10">SAG 2036</strain>
    </source>
</reference>
<feature type="compositionally biased region" description="Low complexity" evidence="7">
    <location>
        <begin position="360"/>
        <end position="379"/>
    </location>
</feature>
<feature type="transmembrane region" description="Helical" evidence="8">
    <location>
        <begin position="116"/>
        <end position="140"/>
    </location>
</feature>
<keyword evidence="10" id="KW-1185">Reference proteome</keyword>
<dbReference type="GO" id="GO:0005337">
    <property type="term" value="F:nucleoside transmembrane transporter activity"/>
    <property type="evidence" value="ECO:0007669"/>
    <property type="project" value="InterPro"/>
</dbReference>
<keyword evidence="6 8" id="KW-0472">Membrane</keyword>
<evidence type="ECO:0000256" key="2">
    <source>
        <dbReference type="ARBA" id="ARBA00007965"/>
    </source>
</evidence>
<feature type="transmembrane region" description="Helical" evidence="8">
    <location>
        <begin position="531"/>
        <end position="557"/>
    </location>
</feature>
<comment type="caution">
    <text evidence="9">The sequence shown here is derived from an EMBL/GenBank/DDBJ whole genome shotgun (WGS) entry which is preliminary data.</text>
</comment>
<dbReference type="AlphaFoldDB" id="A0AAW1P267"/>
<proteinExistence type="inferred from homology"/>
<keyword evidence="5 8" id="KW-1133">Transmembrane helix</keyword>
<feature type="compositionally biased region" description="Polar residues" evidence="7">
    <location>
        <begin position="409"/>
        <end position="418"/>
    </location>
</feature>
<feature type="transmembrane region" description="Helical" evidence="8">
    <location>
        <begin position="499"/>
        <end position="519"/>
    </location>
</feature>
<feature type="transmembrane region" description="Helical" evidence="8">
    <location>
        <begin position="611"/>
        <end position="631"/>
    </location>
</feature>
<dbReference type="InterPro" id="IPR002259">
    <property type="entry name" value="Eqnu_transpt"/>
</dbReference>
<dbReference type="GO" id="GO:0005886">
    <property type="term" value="C:plasma membrane"/>
    <property type="evidence" value="ECO:0007669"/>
    <property type="project" value="TreeGrafter"/>
</dbReference>
<dbReference type="EMBL" id="JALJOQ010000053">
    <property type="protein sequence ID" value="KAK9804108.1"/>
    <property type="molecule type" value="Genomic_DNA"/>
</dbReference>
<evidence type="ECO:0000256" key="3">
    <source>
        <dbReference type="ARBA" id="ARBA00022448"/>
    </source>
</evidence>
<evidence type="ECO:0000256" key="6">
    <source>
        <dbReference type="ARBA" id="ARBA00023136"/>
    </source>
</evidence>
<feature type="transmembrane region" description="Helical" evidence="8">
    <location>
        <begin position="152"/>
        <end position="172"/>
    </location>
</feature>
<evidence type="ECO:0000313" key="10">
    <source>
        <dbReference type="Proteomes" id="UP001465755"/>
    </source>
</evidence>
<dbReference type="Proteomes" id="UP001465755">
    <property type="component" value="Unassembled WGS sequence"/>
</dbReference>
<keyword evidence="3" id="KW-0813">Transport</keyword>
<feature type="transmembrane region" description="Helical" evidence="8">
    <location>
        <begin position="57"/>
        <end position="75"/>
    </location>
</feature>
<feature type="transmembrane region" description="Helical" evidence="8">
    <location>
        <begin position="87"/>
        <end position="110"/>
    </location>
</feature>
<evidence type="ECO:0000313" key="9">
    <source>
        <dbReference type="EMBL" id="KAK9804108.1"/>
    </source>
</evidence>
<feature type="compositionally biased region" description="Low complexity" evidence="7">
    <location>
        <begin position="298"/>
        <end position="314"/>
    </location>
</feature>
<accession>A0AAW1P267</accession>
<comment type="similarity">
    <text evidence="2">Belongs to the SLC29A/ENT transporter (TC 2.A.57) family.</text>
</comment>
<feature type="transmembrane region" description="Helical" evidence="8">
    <location>
        <begin position="449"/>
        <end position="470"/>
    </location>
</feature>
<name>A0AAW1P267_9CHLO</name>
<evidence type="ECO:0000256" key="4">
    <source>
        <dbReference type="ARBA" id="ARBA00022692"/>
    </source>
</evidence>
<sequence length="635" mass="68094">MPDTHLSDRWRLAWWIMLLQGLASSIPWNVFLFESEFFTLRTHQEPTQLQLADNFETVELLVVQTTMVIGFMLYVPFQDHLSMDLQVLHPQIVTLATMILAVVMTVAPHWSGTVVIWLSLASQAVLGLTNATICGGIMSMASWLPSPYVQGMSLGIGWGNVGVAALSFVTLWATPRNPHAVPSPADVAPAAFAYFLGSALVLALSIGAYLLFFYLPYVQHHSLPPGMQQPPFQVHSEVHGTQERSAAVATPAAGTPTPPGTPIPSLSRKDSANFLRSKSFSERSRHGAMSAEASQEQLLPSPSSSPMLGGLPPLATSLKRNPSAADGMLGGLHRDSSGQLGGQLSREGSQHGRGVAGEALGPRPGSSSSLLSLGVGPQLAEGNGIEEEEASHPDRSWHGSEGAGLRQPLLSSEPSQKLSVPASHASDALAEPSSCLPEDMGIGSTLRLLFWWNVVAILSASVSLTVFPGVTSALCSIRNDAVTAPCTPTSPAGRLFGDLFVPFGFVLFNGCDLLGRVVAGLPPWDQKPPSMVAMVLYTIARIPIAAVLLFCNVVTSLPWRLPLKFRSDWWPLGFLALLGFTGGHLQSLLYMHSPQALPRQMRDRCGPVINFALTLGYTAGSFISFFMMSALQEHR</sequence>
<feature type="transmembrane region" description="Helical" evidence="8">
    <location>
        <begin position="12"/>
        <end position="31"/>
    </location>
</feature>
<feature type="transmembrane region" description="Helical" evidence="8">
    <location>
        <begin position="192"/>
        <end position="215"/>
    </location>
</feature>
<organism evidence="9 10">
    <name type="scientific">Symbiochloris irregularis</name>
    <dbReference type="NCBI Taxonomy" id="706552"/>
    <lineage>
        <taxon>Eukaryota</taxon>
        <taxon>Viridiplantae</taxon>
        <taxon>Chlorophyta</taxon>
        <taxon>core chlorophytes</taxon>
        <taxon>Trebouxiophyceae</taxon>
        <taxon>Trebouxiales</taxon>
        <taxon>Trebouxiaceae</taxon>
        <taxon>Symbiochloris</taxon>
    </lineage>
</organism>
<evidence type="ECO:0008006" key="11">
    <source>
        <dbReference type="Google" id="ProtNLM"/>
    </source>
</evidence>